<evidence type="ECO:0000313" key="1">
    <source>
        <dbReference type="EMBL" id="CAE8627710.1"/>
    </source>
</evidence>
<dbReference type="AlphaFoldDB" id="A0A813GM90"/>
<organism evidence="1 2">
    <name type="scientific">Polarella glacialis</name>
    <name type="common">Dinoflagellate</name>
    <dbReference type="NCBI Taxonomy" id="89957"/>
    <lineage>
        <taxon>Eukaryota</taxon>
        <taxon>Sar</taxon>
        <taxon>Alveolata</taxon>
        <taxon>Dinophyceae</taxon>
        <taxon>Suessiales</taxon>
        <taxon>Suessiaceae</taxon>
        <taxon>Polarella</taxon>
    </lineage>
</organism>
<comment type="caution">
    <text evidence="1">The sequence shown here is derived from an EMBL/GenBank/DDBJ whole genome shotgun (WGS) entry which is preliminary data.</text>
</comment>
<accession>A0A813GM90</accession>
<reference evidence="1" key="1">
    <citation type="submission" date="2021-02" db="EMBL/GenBank/DDBJ databases">
        <authorList>
            <person name="Dougan E. K."/>
            <person name="Rhodes N."/>
            <person name="Thang M."/>
            <person name="Chan C."/>
        </authorList>
    </citation>
    <scope>NUCLEOTIDE SEQUENCE</scope>
</reference>
<gene>
    <name evidence="1" type="ORF">PGLA2088_LOCUS659</name>
</gene>
<name>A0A813GM90_POLGL</name>
<sequence>LGLAKGLILRFFPSGGPNAREEDCCSLYLIHPLETPWTKYELMVGNCVRGPFDPLFGGTDNFCGLSPLIFEDESGQPAVLIRVRFLPVSDFEKTAFTPSS</sequence>
<evidence type="ECO:0000313" key="2">
    <source>
        <dbReference type="Proteomes" id="UP000626109"/>
    </source>
</evidence>
<dbReference type="EMBL" id="CAJNNW010000461">
    <property type="protein sequence ID" value="CAE8627710.1"/>
    <property type="molecule type" value="Genomic_DNA"/>
</dbReference>
<protein>
    <submittedName>
        <fullName evidence="1">Uncharacterized protein</fullName>
    </submittedName>
</protein>
<proteinExistence type="predicted"/>
<feature type="non-terminal residue" evidence="1">
    <location>
        <position position="100"/>
    </location>
</feature>
<feature type="non-terminal residue" evidence="1">
    <location>
        <position position="1"/>
    </location>
</feature>
<dbReference type="Proteomes" id="UP000626109">
    <property type="component" value="Unassembled WGS sequence"/>
</dbReference>